<dbReference type="Proteomes" id="UP000228758">
    <property type="component" value="Unassembled WGS sequence"/>
</dbReference>
<proteinExistence type="predicted"/>
<evidence type="ECO:0000313" key="1">
    <source>
        <dbReference type="EMBL" id="PJJ72886.1"/>
    </source>
</evidence>
<reference evidence="1 2" key="1">
    <citation type="submission" date="2017-11" db="EMBL/GenBank/DDBJ databases">
        <title>Genomic Encyclopedia of Archaeal and Bacterial Type Strains, Phase II (KMG-II): From Individual Species to Whole Genera.</title>
        <authorList>
            <person name="Goeker M."/>
        </authorList>
    </citation>
    <scope>NUCLEOTIDE SEQUENCE [LARGE SCALE GENOMIC DNA]</scope>
    <source>
        <strain evidence="1 2">DSM 27393</strain>
    </source>
</reference>
<organism evidence="1 2">
    <name type="scientific">Diaminobutyricimonas aerilata</name>
    <dbReference type="NCBI Taxonomy" id="1162967"/>
    <lineage>
        <taxon>Bacteria</taxon>
        <taxon>Bacillati</taxon>
        <taxon>Actinomycetota</taxon>
        <taxon>Actinomycetes</taxon>
        <taxon>Micrococcales</taxon>
        <taxon>Microbacteriaceae</taxon>
        <taxon>Diaminobutyricimonas</taxon>
    </lineage>
</organism>
<protein>
    <submittedName>
        <fullName evidence="1">Uncharacterized protein</fullName>
    </submittedName>
</protein>
<dbReference type="AlphaFoldDB" id="A0A2M9CLW9"/>
<sequence>MPQLVVDPNTVLRIRRALDRAAPPPATVDERGWRDRRDELLDVFEAGRTAEVDDAALRRVIDLLSEAASDPRARLSEAEWRRQVDELVPELLALSRS</sequence>
<dbReference type="RefSeq" id="WP_100365028.1">
    <property type="nucleotide sequence ID" value="NZ_PGFF01000001.1"/>
</dbReference>
<dbReference type="EMBL" id="PGFF01000001">
    <property type="protein sequence ID" value="PJJ72886.1"/>
    <property type="molecule type" value="Genomic_DNA"/>
</dbReference>
<accession>A0A2M9CLW9</accession>
<comment type="caution">
    <text evidence="1">The sequence shown here is derived from an EMBL/GenBank/DDBJ whole genome shotgun (WGS) entry which is preliminary data.</text>
</comment>
<name>A0A2M9CLW9_9MICO</name>
<gene>
    <name evidence="1" type="ORF">CLV46_2463</name>
</gene>
<keyword evidence="2" id="KW-1185">Reference proteome</keyword>
<evidence type="ECO:0000313" key="2">
    <source>
        <dbReference type="Proteomes" id="UP000228758"/>
    </source>
</evidence>
<dbReference type="OrthoDB" id="9995453at2"/>